<evidence type="ECO:0000256" key="4">
    <source>
        <dbReference type="ARBA" id="ARBA00022741"/>
    </source>
</evidence>
<dbReference type="SUPFAM" id="SSF56719">
    <property type="entry name" value="Type II DNA topoisomerase"/>
    <property type="match status" value="1"/>
</dbReference>
<evidence type="ECO:0000313" key="11">
    <source>
        <dbReference type="EMBL" id="ANM46417.1"/>
    </source>
</evidence>
<keyword evidence="4" id="KW-0547">Nucleotide-binding</keyword>
<dbReference type="PANTHER" id="PTHR10169:SF38">
    <property type="entry name" value="DNA TOPOISOMERASE 2"/>
    <property type="match status" value="1"/>
</dbReference>
<evidence type="ECO:0000259" key="10">
    <source>
        <dbReference type="PROSITE" id="PS52040"/>
    </source>
</evidence>
<evidence type="ECO:0000256" key="6">
    <source>
        <dbReference type="ARBA" id="ARBA00023029"/>
    </source>
</evidence>
<dbReference type="Gene3D" id="3.30.1360.40">
    <property type="match status" value="1"/>
</dbReference>
<dbReference type="KEGG" id="vg:29059296"/>
<accession>A0A192YA35</accession>
<name>A0A192YA35_9CAUD</name>
<dbReference type="GO" id="GO:0003918">
    <property type="term" value="F:DNA topoisomerase type II (double strand cut, ATP-hydrolyzing) activity"/>
    <property type="evidence" value="ECO:0007669"/>
    <property type="project" value="UniProtKB-EC"/>
</dbReference>
<comment type="catalytic activity">
    <reaction evidence="1 9">
        <text>ATP-dependent breakage, passage and rejoining of double-stranded DNA.</text>
        <dbReference type="EC" id="5.6.2.2"/>
    </reaction>
</comment>
<dbReference type="InterPro" id="IPR013760">
    <property type="entry name" value="Topo_IIA-like_dom_sf"/>
</dbReference>
<dbReference type="OrthoDB" id="2392at10239"/>
<keyword evidence="12" id="KW-1185">Reference proteome</keyword>
<dbReference type="Gene3D" id="3.90.199.10">
    <property type="entry name" value="Topoisomerase II, domain 5"/>
    <property type="match status" value="1"/>
</dbReference>
<dbReference type="Proteomes" id="UP000203816">
    <property type="component" value="Segment"/>
</dbReference>
<dbReference type="SMART" id="SM00434">
    <property type="entry name" value="TOP4c"/>
    <property type="match status" value="1"/>
</dbReference>
<evidence type="ECO:0000256" key="8">
    <source>
        <dbReference type="ARBA" id="ARBA00023235"/>
    </source>
</evidence>
<organism evidence="11 12">
    <name type="scientific">Morganella phage vB_MmoM_MP1</name>
    <dbReference type="NCBI Taxonomy" id="1852628"/>
    <lineage>
        <taxon>Viruses</taxon>
        <taxon>Duplodnaviria</taxon>
        <taxon>Heunggongvirae</taxon>
        <taxon>Uroviricota</taxon>
        <taxon>Caudoviricetes</taxon>
        <taxon>Pantevenvirales</taxon>
        <taxon>Straboviridae</taxon>
        <taxon>Gualtarvirus</taxon>
        <taxon>Gualtarvirus mp1</taxon>
    </lineage>
</organism>
<dbReference type="InterPro" id="IPR013758">
    <property type="entry name" value="Topo_IIA_A/C_ab"/>
</dbReference>
<dbReference type="RefSeq" id="YP_009280124.1">
    <property type="nucleotide sequence ID" value="NC_031020.1"/>
</dbReference>
<proteinExistence type="predicted"/>
<keyword evidence="7 9" id="KW-0238">DNA-binding</keyword>
<dbReference type="InterPro" id="IPR050634">
    <property type="entry name" value="DNA_Topoisomerase_II"/>
</dbReference>
<dbReference type="Gene3D" id="1.10.268.10">
    <property type="entry name" value="Topoisomerase, domain 3"/>
    <property type="match status" value="1"/>
</dbReference>
<evidence type="ECO:0000256" key="5">
    <source>
        <dbReference type="ARBA" id="ARBA00022840"/>
    </source>
</evidence>
<evidence type="ECO:0000256" key="9">
    <source>
        <dbReference type="PROSITE-ProRule" id="PRU01384"/>
    </source>
</evidence>
<dbReference type="InterPro" id="IPR002205">
    <property type="entry name" value="Topo_IIA_dom_A"/>
</dbReference>
<reference evidence="11 12" key="1">
    <citation type="submission" date="2016-04" db="EMBL/GenBank/DDBJ databases">
        <title>Comparative genomics of Morganella phages MP1 and MP2 define new clades among the T4 and T7-like Viruses.</title>
        <authorList>
            <person name="Pinto G."/>
            <person name="Oliveira A."/>
            <person name="Malgorzata L."/>
            <person name="Kropinski A."/>
            <person name="Azeredo J."/>
        </authorList>
    </citation>
    <scope>NUCLEOTIDE SEQUENCE [LARGE SCALE GENOMIC DNA]</scope>
</reference>
<feature type="domain" description="Topo IIA-type catalytic" evidence="10">
    <location>
        <begin position="29"/>
        <end position="448"/>
    </location>
</feature>
<dbReference type="PROSITE" id="PS52040">
    <property type="entry name" value="TOPO_IIA"/>
    <property type="match status" value="1"/>
</dbReference>
<sequence>MKLNKRSLESIVNNEAKEYAKYVVEERAIPSLVDGFKPVHRFVIYQALQKAKGDKNKFHKLAGLSGAVAELGYHHGEDNAAKAGAGLANTWNNNIPFLEGQGSFGSRLVQKAGSPRYVFARISKGFYELYKDFEVCDKHEDLEHIPPKFYLPIIPTVLLNGTSGIAVGYATEILPHSLESLVECTRLAIEGKLDKEPTIKFPQFRGKIVPTETGADLYGEYELKGKTQLTITEIPFGWDRETYIEKVLDPLSDGGKIDYSDKSGHDDDTGDVVFKFNIKLKKDFELIVNDEEKQKEQIISEFKLRQKVPQYIVLIDENDGIKSREDFPNASDVIKYFVKVRMPYYQKRIDNKIKETKAAFDFALAKALFISKVLKDEIKISGRKKADVIKDIESFDMLKMYSEKLIGMNLYHITKEEADKLAKQAKELKKEHEYWLKTTPKIEYIKDLDDISI</sequence>
<dbReference type="GO" id="GO:0003677">
    <property type="term" value="F:DNA binding"/>
    <property type="evidence" value="ECO:0007669"/>
    <property type="project" value="UniProtKB-UniRule"/>
</dbReference>
<protein>
    <recommendedName>
        <fullName evidence="3">DNA topoisomerase (ATP-hydrolyzing)</fullName>
        <ecNumber evidence="3">5.6.2.2</ecNumber>
    </recommendedName>
</protein>
<dbReference type="GeneID" id="29059296"/>
<dbReference type="GO" id="GO:0005524">
    <property type="term" value="F:ATP binding"/>
    <property type="evidence" value="ECO:0007669"/>
    <property type="project" value="UniProtKB-KW"/>
</dbReference>
<evidence type="ECO:0000256" key="3">
    <source>
        <dbReference type="ARBA" id="ARBA00012895"/>
    </source>
</evidence>
<evidence type="ECO:0000256" key="7">
    <source>
        <dbReference type="ARBA" id="ARBA00023125"/>
    </source>
</evidence>
<dbReference type="Pfam" id="PF00521">
    <property type="entry name" value="DNA_topoisoIV"/>
    <property type="match status" value="1"/>
</dbReference>
<dbReference type="EMBL" id="KX078569">
    <property type="protein sequence ID" value="ANM46417.1"/>
    <property type="molecule type" value="Genomic_DNA"/>
</dbReference>
<evidence type="ECO:0000256" key="1">
    <source>
        <dbReference type="ARBA" id="ARBA00000185"/>
    </source>
</evidence>
<keyword evidence="6 9" id="KW-0799">Topoisomerase</keyword>
<evidence type="ECO:0000313" key="12">
    <source>
        <dbReference type="Proteomes" id="UP000203816"/>
    </source>
</evidence>
<dbReference type="InterPro" id="IPR013757">
    <property type="entry name" value="Topo_IIA_A_a_sf"/>
</dbReference>
<feature type="active site" description="O-(5'-phospho-DNA)-tyrosine intermediate" evidence="9">
    <location>
        <position position="117"/>
    </location>
</feature>
<comment type="cofactor">
    <cofactor evidence="2">
        <name>Mg(2+)</name>
        <dbReference type="ChEBI" id="CHEBI:18420"/>
    </cofactor>
</comment>
<evidence type="ECO:0000256" key="2">
    <source>
        <dbReference type="ARBA" id="ARBA00001946"/>
    </source>
</evidence>
<dbReference type="EC" id="5.6.2.2" evidence="3"/>
<gene>
    <name evidence="11" type="ORF">MP1_gp0266</name>
</gene>
<keyword evidence="5" id="KW-0067">ATP-binding</keyword>
<keyword evidence="8 9" id="KW-0413">Isomerase</keyword>
<dbReference type="GO" id="GO:0000819">
    <property type="term" value="P:sister chromatid segregation"/>
    <property type="evidence" value="ECO:0007669"/>
    <property type="project" value="TreeGrafter"/>
</dbReference>
<dbReference type="GO" id="GO:0006265">
    <property type="term" value="P:DNA topological change"/>
    <property type="evidence" value="ECO:0007669"/>
    <property type="project" value="UniProtKB-UniRule"/>
</dbReference>
<dbReference type="PANTHER" id="PTHR10169">
    <property type="entry name" value="DNA TOPOISOMERASE/GYRASE"/>
    <property type="match status" value="1"/>
</dbReference>